<accession>A0ACC7NXK9</accession>
<sequence length="165" mass="18937">MKAHEIMVNPAYKVKETDSVRAVIEKFIKYRISGLPVVNERNEIVAYISDGDILRYVGRQEDQVVGSLFFSMVFRGDQDEYEDRIKRILGLNVMVIAQKKVYKVDWDEEVEDIASLLGKRQIKKVPVEKNGVLVGIISRGDVIRHSFQSTLAEEEQTPTLNRQLP</sequence>
<keyword evidence="2" id="KW-1185">Reference proteome</keyword>
<dbReference type="Proteomes" id="UP001631969">
    <property type="component" value="Unassembled WGS sequence"/>
</dbReference>
<protein>
    <submittedName>
        <fullName evidence="1">CBS domain-containing protein</fullName>
    </submittedName>
</protein>
<organism evidence="1 2">
    <name type="scientific">Paenibacillus mesotrionivorans</name>
    <dbReference type="NCBI Taxonomy" id="3160968"/>
    <lineage>
        <taxon>Bacteria</taxon>
        <taxon>Bacillati</taxon>
        <taxon>Bacillota</taxon>
        <taxon>Bacilli</taxon>
        <taxon>Bacillales</taxon>
        <taxon>Paenibacillaceae</taxon>
        <taxon>Paenibacillus</taxon>
    </lineage>
</organism>
<dbReference type="EMBL" id="JBJURJ010000008">
    <property type="protein sequence ID" value="MFM9329511.1"/>
    <property type="molecule type" value="Genomic_DNA"/>
</dbReference>
<evidence type="ECO:0000313" key="1">
    <source>
        <dbReference type="EMBL" id="MFM9329511.1"/>
    </source>
</evidence>
<gene>
    <name evidence="1" type="ORF">ACI1P1_14555</name>
</gene>
<evidence type="ECO:0000313" key="2">
    <source>
        <dbReference type="Proteomes" id="UP001631969"/>
    </source>
</evidence>
<comment type="caution">
    <text evidence="1">The sequence shown here is derived from an EMBL/GenBank/DDBJ whole genome shotgun (WGS) entry which is preliminary data.</text>
</comment>
<reference evidence="1" key="1">
    <citation type="submission" date="2024-12" db="EMBL/GenBank/DDBJ databases">
        <authorList>
            <person name="Wu N."/>
        </authorList>
    </citation>
    <scope>NUCLEOTIDE SEQUENCE</scope>
    <source>
        <strain evidence="1">P15</strain>
    </source>
</reference>
<proteinExistence type="predicted"/>
<name>A0ACC7NXK9_9BACL</name>